<reference evidence="2 5" key="1">
    <citation type="submission" date="2016-10" db="EMBL/GenBank/DDBJ databases">
        <authorList>
            <person name="de Groot N.N."/>
        </authorList>
    </citation>
    <scope>NUCLEOTIDE SEQUENCE [LARGE SCALE GENOMIC DNA]</scope>
    <source>
        <strain evidence="2 5">CCM 7361</strain>
    </source>
</reference>
<organism evidence="2 5">
    <name type="scientific">Pseudomonas delhiensis</name>
    <dbReference type="NCBI Taxonomy" id="366289"/>
    <lineage>
        <taxon>Bacteria</taxon>
        <taxon>Pseudomonadati</taxon>
        <taxon>Pseudomonadota</taxon>
        <taxon>Gammaproteobacteria</taxon>
        <taxon>Pseudomonadales</taxon>
        <taxon>Pseudomonadaceae</taxon>
        <taxon>Pseudomonas</taxon>
    </lineage>
</organism>
<dbReference type="AlphaFoldDB" id="A0A239I5L2"/>
<protein>
    <submittedName>
        <fullName evidence="2">Uncharacterized protein</fullName>
    </submittedName>
</protein>
<feature type="chain" id="PRO_5030040755" evidence="1">
    <location>
        <begin position="24"/>
        <end position="87"/>
    </location>
</feature>
<name>A0A239I5L2_9PSED</name>
<evidence type="ECO:0000313" key="3">
    <source>
        <dbReference type="EMBL" id="SNS87624.1"/>
    </source>
</evidence>
<dbReference type="EMBL" id="FNEC01000019">
    <property type="protein sequence ID" value="SDJ60750.1"/>
    <property type="molecule type" value="Genomic_DNA"/>
</dbReference>
<evidence type="ECO:0000313" key="4">
    <source>
        <dbReference type="Proteomes" id="UP000198309"/>
    </source>
</evidence>
<reference evidence="3 4" key="2">
    <citation type="submission" date="2017-06" db="EMBL/GenBank/DDBJ databases">
        <authorList>
            <person name="Varghese N."/>
            <person name="Submissions S."/>
        </authorList>
    </citation>
    <scope>NUCLEOTIDE SEQUENCE [LARGE SCALE GENOMIC DNA]</scope>
    <source>
        <strain evidence="3 4">RLD-1</strain>
    </source>
</reference>
<evidence type="ECO:0000313" key="5">
    <source>
        <dbReference type="Proteomes" id="UP000199693"/>
    </source>
</evidence>
<sequence length="87" mass="9102">MNGKKTLALATLCALLAAGCSNAPAVHHGDAPYRVTRYVLPDGQALDLYLEYPIYPRAALAQRVEGVVVFDIAFSGATGGPTAVEIV</sequence>
<dbReference type="EMBL" id="FZPC01000009">
    <property type="protein sequence ID" value="SNS87624.1"/>
    <property type="molecule type" value="Genomic_DNA"/>
</dbReference>
<evidence type="ECO:0000313" key="2">
    <source>
        <dbReference type="EMBL" id="SDJ60750.1"/>
    </source>
</evidence>
<dbReference type="PROSITE" id="PS51257">
    <property type="entry name" value="PROKAR_LIPOPROTEIN"/>
    <property type="match status" value="1"/>
</dbReference>
<dbReference type="Proteomes" id="UP000198309">
    <property type="component" value="Unassembled WGS sequence"/>
</dbReference>
<dbReference type="RefSeq" id="WP_089391263.1">
    <property type="nucleotide sequence ID" value="NZ_FNEC01000019.1"/>
</dbReference>
<gene>
    <name evidence="2" type="ORF">SAMN05216189_1019115</name>
    <name evidence="3" type="ORF">SAMN06295949_1094</name>
</gene>
<dbReference type="Proteomes" id="UP000199693">
    <property type="component" value="Unassembled WGS sequence"/>
</dbReference>
<evidence type="ECO:0000256" key="1">
    <source>
        <dbReference type="SAM" id="SignalP"/>
    </source>
</evidence>
<keyword evidence="4" id="KW-1185">Reference proteome</keyword>
<keyword evidence="1" id="KW-0732">Signal</keyword>
<accession>A0A239I5L2</accession>
<feature type="signal peptide" evidence="1">
    <location>
        <begin position="1"/>
        <end position="23"/>
    </location>
</feature>
<proteinExistence type="predicted"/>